<name>A0A654IGR4_9MOLU</name>
<protein>
    <recommendedName>
        <fullName evidence="4">tRNA pseudouridine synthase A</fullName>
        <ecNumber evidence="4">5.4.99.12</ecNumber>
    </recommendedName>
    <alternativeName>
        <fullName evidence="4">tRNA pseudouridine(38-40) synthase</fullName>
    </alternativeName>
    <alternativeName>
        <fullName evidence="4">tRNA pseudouridylate synthase I</fullName>
    </alternativeName>
    <alternativeName>
        <fullName evidence="4">tRNA-uridine isomerase I</fullName>
    </alternativeName>
</protein>
<comment type="subunit">
    <text evidence="4">Homodimer.</text>
</comment>
<evidence type="ECO:0000256" key="5">
    <source>
        <dbReference type="PIRSR" id="PIRSR001430-1"/>
    </source>
</evidence>
<reference evidence="9" key="1">
    <citation type="submission" date="2019-11" db="EMBL/GenBank/DDBJ databases">
        <authorList>
            <person name="Falquet L."/>
            <person name="Falquet L."/>
        </authorList>
    </citation>
    <scope>NUCLEOTIDE SEQUENCE</scope>
    <source>
        <strain evidence="10">14/OD_0492</strain>
        <strain evidence="9">8756-13</strain>
    </source>
</reference>
<dbReference type="Gene3D" id="3.30.70.580">
    <property type="entry name" value="Pseudouridine synthase I, catalytic domain, N-terminal subdomain"/>
    <property type="match status" value="1"/>
</dbReference>
<evidence type="ECO:0000256" key="1">
    <source>
        <dbReference type="ARBA" id="ARBA00009375"/>
    </source>
</evidence>
<dbReference type="InterPro" id="IPR020097">
    <property type="entry name" value="PsdUridine_synth_TruA_a/b_dom"/>
</dbReference>
<sequence>MKTGILLTLCYDGSNYHGWINQTNSISIQTTLNKAIKKVIKTKEFKTIGASKTDANVHALDQKVLLIIYFTPILEKFIKAINKALPSDIRILDAKFVDPDFNIREVKYKIYNYYINDDKFDIFTNRYEYFWTHQKIDIIKLQNIFNLFIGFHEFKLFSGLKENEIDQYQTKRIIDDIKVLRINNKVVIQFKATGFIRYQIRIIIANCLNAYLNHKITIDTLVLMLQGIGKKTPFIIDAKGLVLEKIEFNKI</sequence>
<evidence type="ECO:0000313" key="9">
    <source>
        <dbReference type="EMBL" id="VZR97303.1"/>
    </source>
</evidence>
<evidence type="ECO:0000256" key="3">
    <source>
        <dbReference type="ARBA" id="ARBA00023235"/>
    </source>
</evidence>
<dbReference type="GO" id="GO:0003723">
    <property type="term" value="F:RNA binding"/>
    <property type="evidence" value="ECO:0007669"/>
    <property type="project" value="InterPro"/>
</dbReference>
<feature type="domain" description="Pseudouridine synthase I TruA alpha/beta" evidence="8">
    <location>
        <begin position="146"/>
        <end position="249"/>
    </location>
</feature>
<dbReference type="PANTHER" id="PTHR11142:SF0">
    <property type="entry name" value="TRNA PSEUDOURIDINE SYNTHASE-LIKE 1"/>
    <property type="match status" value="1"/>
</dbReference>
<dbReference type="Pfam" id="PF01416">
    <property type="entry name" value="PseudoU_synth_1"/>
    <property type="match status" value="1"/>
</dbReference>
<accession>A0A654IGR4</accession>
<dbReference type="Gene3D" id="3.30.70.660">
    <property type="entry name" value="Pseudouridine synthase I, catalytic domain, C-terminal subdomain"/>
    <property type="match status" value="1"/>
</dbReference>
<dbReference type="InterPro" id="IPR020094">
    <property type="entry name" value="TruA/RsuA/RluB/E/F_N"/>
</dbReference>
<dbReference type="CDD" id="cd02570">
    <property type="entry name" value="PseudoU_synth_EcTruA"/>
    <property type="match status" value="1"/>
</dbReference>
<dbReference type="GO" id="GO:0031119">
    <property type="term" value="P:tRNA pseudouridine synthesis"/>
    <property type="evidence" value="ECO:0007669"/>
    <property type="project" value="UniProtKB-UniRule"/>
</dbReference>
<evidence type="ECO:0000256" key="6">
    <source>
        <dbReference type="PIRSR" id="PIRSR001430-2"/>
    </source>
</evidence>
<evidence type="ECO:0000313" key="10">
    <source>
        <dbReference type="EMBL" id="VZR99777.1"/>
    </source>
</evidence>
<dbReference type="EMBL" id="LR739237">
    <property type="protein sequence ID" value="VZR99777.1"/>
    <property type="molecule type" value="Genomic_DNA"/>
</dbReference>
<dbReference type="PIRSF" id="PIRSF001430">
    <property type="entry name" value="tRNA_psdUrid_synth"/>
    <property type="match status" value="1"/>
</dbReference>
<dbReference type="InterPro" id="IPR020103">
    <property type="entry name" value="PsdUridine_synth_cat_dom_sf"/>
</dbReference>
<evidence type="ECO:0000256" key="2">
    <source>
        <dbReference type="ARBA" id="ARBA00022694"/>
    </source>
</evidence>
<comment type="catalytic activity">
    <reaction evidence="4 7">
        <text>uridine(38/39/40) in tRNA = pseudouridine(38/39/40) in tRNA</text>
        <dbReference type="Rhea" id="RHEA:22376"/>
        <dbReference type="Rhea" id="RHEA-COMP:10085"/>
        <dbReference type="Rhea" id="RHEA-COMP:10087"/>
        <dbReference type="ChEBI" id="CHEBI:65314"/>
        <dbReference type="ChEBI" id="CHEBI:65315"/>
        <dbReference type="EC" id="5.4.99.12"/>
    </reaction>
</comment>
<keyword evidence="2 4" id="KW-0819">tRNA processing</keyword>
<evidence type="ECO:0000256" key="7">
    <source>
        <dbReference type="RuleBase" id="RU003792"/>
    </source>
</evidence>
<feature type="binding site" evidence="4 6">
    <location>
        <position position="111"/>
    </location>
    <ligand>
        <name>substrate</name>
    </ligand>
</feature>
<dbReference type="GO" id="GO:0160147">
    <property type="term" value="F:tRNA pseudouridine(38-40) synthase activity"/>
    <property type="evidence" value="ECO:0007669"/>
    <property type="project" value="UniProtKB-EC"/>
</dbReference>
<comment type="similarity">
    <text evidence="1 4 7">Belongs to the tRNA pseudouridine synthase TruA family.</text>
</comment>
<keyword evidence="3 4" id="KW-0413">Isomerase</keyword>
<dbReference type="AlphaFoldDB" id="A0A654IGR4"/>
<comment type="function">
    <text evidence="4">Formation of pseudouridine at positions 38, 39 and 40 in the anticodon stem and loop of transfer RNAs.</text>
</comment>
<dbReference type="InterPro" id="IPR001406">
    <property type="entry name" value="PsdUridine_synth_TruA"/>
</dbReference>
<dbReference type="InterPro" id="IPR020095">
    <property type="entry name" value="PsdUridine_synth_TruA_C"/>
</dbReference>
<comment type="caution">
    <text evidence="4">Lacks conserved residue(s) required for the propagation of feature annotation.</text>
</comment>
<dbReference type="PANTHER" id="PTHR11142">
    <property type="entry name" value="PSEUDOURIDYLATE SYNTHASE"/>
    <property type="match status" value="1"/>
</dbReference>
<feature type="active site" description="Nucleophile" evidence="4 5">
    <location>
        <position position="54"/>
    </location>
</feature>
<dbReference type="SUPFAM" id="SSF55120">
    <property type="entry name" value="Pseudouridine synthase"/>
    <property type="match status" value="1"/>
</dbReference>
<gene>
    <name evidence="4 9" type="primary">truA</name>
    <name evidence="9" type="ORF">MF5295_00243</name>
    <name evidence="10" type="ORF">MF5582_00256</name>
</gene>
<dbReference type="HAMAP" id="MF_00171">
    <property type="entry name" value="TruA"/>
    <property type="match status" value="1"/>
</dbReference>
<evidence type="ECO:0000259" key="8">
    <source>
        <dbReference type="Pfam" id="PF01416"/>
    </source>
</evidence>
<dbReference type="EC" id="5.4.99.12" evidence="4"/>
<evidence type="ECO:0000256" key="4">
    <source>
        <dbReference type="HAMAP-Rule" id="MF_00171"/>
    </source>
</evidence>
<proteinExistence type="inferred from homology"/>
<organism evidence="9">
    <name type="scientific">Mycoplasma feriruminatoris</name>
    <dbReference type="NCBI Taxonomy" id="1179777"/>
    <lineage>
        <taxon>Bacteria</taxon>
        <taxon>Bacillati</taxon>
        <taxon>Mycoplasmatota</taxon>
        <taxon>Mollicutes</taxon>
        <taxon>Mycoplasmataceae</taxon>
        <taxon>Mycoplasma</taxon>
    </lineage>
</organism>
<dbReference type="EMBL" id="LR739235">
    <property type="protein sequence ID" value="VZR97303.1"/>
    <property type="molecule type" value="Genomic_DNA"/>
</dbReference>